<feature type="domain" description="Retrotransposon gag" evidence="1">
    <location>
        <begin position="30"/>
        <end position="121"/>
    </location>
</feature>
<dbReference type="InterPro" id="IPR005162">
    <property type="entry name" value="Retrotrans_gag_dom"/>
</dbReference>
<dbReference type="Pfam" id="PF03732">
    <property type="entry name" value="Retrotrans_gag"/>
    <property type="match status" value="1"/>
</dbReference>
<sequence>MVELCEEELCQQLASIKVYISGRSDTISNKLFPSTLRGVTMQWLSGLPAQTIQSFGDLATLFIFQFATNKSKQMEVVYLFDIKQMKGENLKVYLARFNSTTIRVNDPNQKFFVKAFHKGLHVNQFNDLLTLRRLFNMKEIRAQAKKHIEAEENLTDRLEVEC</sequence>
<proteinExistence type="predicted"/>
<dbReference type="PANTHER" id="PTHR33223:SF10">
    <property type="entry name" value="AMINOTRANSFERASE-LIKE PLANT MOBILE DOMAIN-CONTAINING PROTEIN"/>
    <property type="match status" value="1"/>
</dbReference>
<dbReference type="Proteomes" id="UP000257109">
    <property type="component" value="Unassembled WGS sequence"/>
</dbReference>
<dbReference type="AlphaFoldDB" id="A0A371GXZ3"/>
<evidence type="ECO:0000313" key="2">
    <source>
        <dbReference type="EMBL" id="RDX95424.1"/>
    </source>
</evidence>
<feature type="non-terminal residue" evidence="2">
    <location>
        <position position="1"/>
    </location>
</feature>
<dbReference type="PANTHER" id="PTHR33223">
    <property type="entry name" value="CCHC-TYPE DOMAIN-CONTAINING PROTEIN"/>
    <property type="match status" value="1"/>
</dbReference>
<protein>
    <recommendedName>
        <fullName evidence="1">Retrotransposon gag domain-containing protein</fullName>
    </recommendedName>
</protein>
<accession>A0A371GXZ3</accession>
<name>A0A371GXZ3_MUCPR</name>
<dbReference type="EMBL" id="QJKJ01004133">
    <property type="protein sequence ID" value="RDX95424.1"/>
    <property type="molecule type" value="Genomic_DNA"/>
</dbReference>
<dbReference type="OrthoDB" id="912280at2759"/>
<organism evidence="2 3">
    <name type="scientific">Mucuna pruriens</name>
    <name type="common">Velvet bean</name>
    <name type="synonym">Dolichos pruriens</name>
    <dbReference type="NCBI Taxonomy" id="157652"/>
    <lineage>
        <taxon>Eukaryota</taxon>
        <taxon>Viridiplantae</taxon>
        <taxon>Streptophyta</taxon>
        <taxon>Embryophyta</taxon>
        <taxon>Tracheophyta</taxon>
        <taxon>Spermatophyta</taxon>
        <taxon>Magnoliopsida</taxon>
        <taxon>eudicotyledons</taxon>
        <taxon>Gunneridae</taxon>
        <taxon>Pentapetalae</taxon>
        <taxon>rosids</taxon>
        <taxon>fabids</taxon>
        <taxon>Fabales</taxon>
        <taxon>Fabaceae</taxon>
        <taxon>Papilionoideae</taxon>
        <taxon>50 kb inversion clade</taxon>
        <taxon>NPAAA clade</taxon>
        <taxon>indigoferoid/millettioid clade</taxon>
        <taxon>Phaseoleae</taxon>
        <taxon>Mucuna</taxon>
    </lineage>
</organism>
<comment type="caution">
    <text evidence="2">The sequence shown here is derived from an EMBL/GenBank/DDBJ whole genome shotgun (WGS) entry which is preliminary data.</text>
</comment>
<evidence type="ECO:0000313" key="3">
    <source>
        <dbReference type="Proteomes" id="UP000257109"/>
    </source>
</evidence>
<keyword evidence="3" id="KW-1185">Reference proteome</keyword>
<gene>
    <name evidence="2" type="ORF">CR513_22053</name>
</gene>
<reference evidence="2" key="1">
    <citation type="submission" date="2018-05" db="EMBL/GenBank/DDBJ databases">
        <title>Draft genome of Mucuna pruriens seed.</title>
        <authorList>
            <person name="Nnadi N.E."/>
            <person name="Vos R."/>
            <person name="Hasami M.H."/>
            <person name="Devisetty U.K."/>
            <person name="Aguiy J.C."/>
        </authorList>
    </citation>
    <scope>NUCLEOTIDE SEQUENCE [LARGE SCALE GENOMIC DNA]</scope>
    <source>
        <strain evidence="2">JCA_2017</strain>
    </source>
</reference>
<evidence type="ECO:0000259" key="1">
    <source>
        <dbReference type="Pfam" id="PF03732"/>
    </source>
</evidence>